<evidence type="ECO:0000256" key="4">
    <source>
        <dbReference type="PIRSR" id="PIRSR606118-50"/>
    </source>
</evidence>
<dbReference type="InterPro" id="IPR006119">
    <property type="entry name" value="Resolv_N"/>
</dbReference>
<dbReference type="GO" id="GO:0003677">
    <property type="term" value="F:DNA binding"/>
    <property type="evidence" value="ECO:0007669"/>
    <property type="project" value="UniProtKB-KW"/>
</dbReference>
<gene>
    <name evidence="6" type="primary">gin</name>
    <name evidence="6" type="ORF">Ltuc_2308</name>
</gene>
<evidence type="ECO:0000256" key="3">
    <source>
        <dbReference type="ARBA" id="ARBA00023172"/>
    </source>
</evidence>
<dbReference type="Proteomes" id="UP000054693">
    <property type="component" value="Unassembled WGS sequence"/>
</dbReference>
<dbReference type="EMBL" id="LNZA01000001">
    <property type="protein sequence ID" value="KTD74461.1"/>
    <property type="molecule type" value="Genomic_DNA"/>
</dbReference>
<evidence type="ECO:0000313" key="6">
    <source>
        <dbReference type="EMBL" id="KTD74461.1"/>
    </source>
</evidence>
<dbReference type="InterPro" id="IPR050639">
    <property type="entry name" value="SSR_resolvase"/>
</dbReference>
<feature type="domain" description="Resolvase/invertase-type recombinase catalytic" evidence="5">
    <location>
        <begin position="1"/>
        <end position="102"/>
    </location>
</feature>
<evidence type="ECO:0000259" key="5">
    <source>
        <dbReference type="PROSITE" id="PS51736"/>
    </source>
</evidence>
<proteinExistence type="predicted"/>
<protein>
    <submittedName>
        <fullName evidence="6">DNA-invertase</fullName>
    </submittedName>
</protein>
<keyword evidence="7" id="KW-1185">Reference proteome</keyword>
<evidence type="ECO:0000256" key="2">
    <source>
        <dbReference type="ARBA" id="ARBA00023125"/>
    </source>
</evidence>
<name>A0A0W0ZZE4_9GAMM</name>
<comment type="caution">
    <text evidence="6">The sequence shown here is derived from an EMBL/GenBank/DDBJ whole genome shotgun (WGS) entry which is preliminary data.</text>
</comment>
<dbReference type="AlphaFoldDB" id="A0A0W0ZZE4"/>
<sequence length="102" mass="11532">MLIGYARISTDDQNLNLQYDALNNAGCDRIIDDQITGSKIQRPGLEAALEYVREGDVFVVWRIDRLSRSLKDLIEMITLLDSKKLVLKVCGNQLIPLQALEN</sequence>
<accession>A0A0W0ZZE4</accession>
<dbReference type="SMART" id="SM00857">
    <property type="entry name" value="Resolvase"/>
    <property type="match status" value="1"/>
</dbReference>
<keyword evidence="2" id="KW-0238">DNA-binding</keyword>
<dbReference type="InterPro" id="IPR036162">
    <property type="entry name" value="Resolvase-like_N_sf"/>
</dbReference>
<dbReference type="PATRIC" id="fig|40335.7.peg.2463"/>
<feature type="active site" description="O-(5'-phospho-DNA)-serine intermediate" evidence="4">
    <location>
        <position position="9"/>
    </location>
</feature>
<dbReference type="CDD" id="cd03768">
    <property type="entry name" value="SR_ResInv"/>
    <property type="match status" value="1"/>
</dbReference>
<organism evidence="6 7">
    <name type="scientific">Legionella tucsonensis</name>
    <dbReference type="NCBI Taxonomy" id="40335"/>
    <lineage>
        <taxon>Bacteria</taxon>
        <taxon>Pseudomonadati</taxon>
        <taxon>Pseudomonadota</taxon>
        <taxon>Gammaproteobacteria</taxon>
        <taxon>Legionellales</taxon>
        <taxon>Legionellaceae</taxon>
        <taxon>Legionella</taxon>
    </lineage>
</organism>
<dbReference type="SUPFAM" id="SSF53041">
    <property type="entry name" value="Resolvase-like"/>
    <property type="match status" value="1"/>
</dbReference>
<reference evidence="6 7" key="1">
    <citation type="submission" date="2015-11" db="EMBL/GenBank/DDBJ databases">
        <title>Genomic analysis of 38 Legionella species identifies large and diverse effector repertoires.</title>
        <authorList>
            <person name="Burstein D."/>
            <person name="Amaro F."/>
            <person name="Zusman T."/>
            <person name="Lifshitz Z."/>
            <person name="Cohen O."/>
            <person name="Gilbert J.A."/>
            <person name="Pupko T."/>
            <person name="Shuman H.A."/>
            <person name="Segal G."/>
        </authorList>
    </citation>
    <scope>NUCLEOTIDE SEQUENCE [LARGE SCALE GENOMIC DNA]</scope>
    <source>
        <strain evidence="6 7">ATCC 49180</strain>
    </source>
</reference>
<evidence type="ECO:0000256" key="1">
    <source>
        <dbReference type="ARBA" id="ARBA00022908"/>
    </source>
</evidence>
<dbReference type="PANTHER" id="PTHR30461:SF2">
    <property type="entry name" value="SERINE RECOMBINASE PINE-RELATED"/>
    <property type="match status" value="1"/>
</dbReference>
<dbReference type="InterPro" id="IPR006118">
    <property type="entry name" value="Recombinase_CS"/>
</dbReference>
<dbReference type="PANTHER" id="PTHR30461">
    <property type="entry name" value="DNA-INVERTASE FROM LAMBDOID PROPHAGE"/>
    <property type="match status" value="1"/>
</dbReference>
<dbReference type="GO" id="GO:0000150">
    <property type="term" value="F:DNA strand exchange activity"/>
    <property type="evidence" value="ECO:0007669"/>
    <property type="project" value="InterPro"/>
</dbReference>
<evidence type="ECO:0000313" key="7">
    <source>
        <dbReference type="Proteomes" id="UP000054693"/>
    </source>
</evidence>
<keyword evidence="1" id="KW-0229">DNA integration</keyword>
<dbReference type="RefSeq" id="WP_238584118.1">
    <property type="nucleotide sequence ID" value="NZ_CAAAIP010000003.1"/>
</dbReference>
<dbReference type="GO" id="GO:0015074">
    <property type="term" value="P:DNA integration"/>
    <property type="evidence" value="ECO:0007669"/>
    <property type="project" value="UniProtKB-KW"/>
</dbReference>
<keyword evidence="3" id="KW-0233">DNA recombination</keyword>
<dbReference type="PROSITE" id="PS00398">
    <property type="entry name" value="RECOMBINASES_2"/>
    <property type="match status" value="1"/>
</dbReference>
<dbReference type="Gene3D" id="3.40.50.1390">
    <property type="entry name" value="Resolvase, N-terminal catalytic domain"/>
    <property type="match status" value="1"/>
</dbReference>
<dbReference type="PROSITE" id="PS51736">
    <property type="entry name" value="RECOMBINASES_3"/>
    <property type="match status" value="1"/>
</dbReference>
<dbReference type="Pfam" id="PF00239">
    <property type="entry name" value="Resolvase"/>
    <property type="match status" value="1"/>
</dbReference>